<evidence type="ECO:0000313" key="4">
    <source>
        <dbReference type="Proteomes" id="UP000199118"/>
    </source>
</evidence>
<feature type="transmembrane region" description="Helical" evidence="1">
    <location>
        <begin position="225"/>
        <end position="249"/>
    </location>
</feature>
<gene>
    <name evidence="3" type="ORF">SAMN05444336_10889</name>
</gene>
<dbReference type="Proteomes" id="UP000199118">
    <property type="component" value="Unassembled WGS sequence"/>
</dbReference>
<keyword evidence="4" id="KW-1185">Reference proteome</keyword>
<keyword evidence="1" id="KW-0472">Membrane</keyword>
<name>A0A1H3DNP9_9RHOB</name>
<keyword evidence="1" id="KW-1133">Transmembrane helix</keyword>
<organism evidence="3 4">
    <name type="scientific">Albimonas donghaensis</name>
    <dbReference type="NCBI Taxonomy" id="356660"/>
    <lineage>
        <taxon>Bacteria</taxon>
        <taxon>Pseudomonadati</taxon>
        <taxon>Pseudomonadota</taxon>
        <taxon>Alphaproteobacteria</taxon>
        <taxon>Rhodobacterales</taxon>
        <taxon>Paracoccaceae</taxon>
        <taxon>Albimonas</taxon>
    </lineage>
</organism>
<keyword evidence="1" id="KW-0812">Transmembrane</keyword>
<evidence type="ECO:0000256" key="1">
    <source>
        <dbReference type="SAM" id="Phobius"/>
    </source>
</evidence>
<feature type="chain" id="PRO_5011524429" description="VPLPA-CTERM protein sorting domain-containing protein" evidence="2">
    <location>
        <begin position="34"/>
        <end position="255"/>
    </location>
</feature>
<evidence type="ECO:0000313" key="3">
    <source>
        <dbReference type="EMBL" id="SDX68133.1"/>
    </source>
</evidence>
<dbReference type="RefSeq" id="WP_143040347.1">
    <property type="nucleotide sequence ID" value="NZ_FNMZ01000008.1"/>
</dbReference>
<dbReference type="AlphaFoldDB" id="A0A1H3DNP9"/>
<accession>A0A1H3DNP9</accession>
<dbReference type="EMBL" id="FNMZ01000008">
    <property type="protein sequence ID" value="SDX68133.1"/>
    <property type="molecule type" value="Genomic_DNA"/>
</dbReference>
<evidence type="ECO:0008006" key="5">
    <source>
        <dbReference type="Google" id="ProtNLM"/>
    </source>
</evidence>
<sequence>MRKKFWESCLNAMRSSLVLPASLLALSAGHATAAQLDLASIAFADPVPVTGGGGVQSTTFAADSNTVTMSTSGGDVVIGAPPFDESYQNTLKHANILNNLLGADGVCAGSNAPALVVTDCSAPLTLSFDTPVDTVELVFDNALTVLAGMTFTVIYGDASSQSGAAGALVALDALFLDIGVANGLDAAYRFDGTGFSGVTSITYNTSLTTSVTGPVLRYLNVNEEAMGAAVPLPPSALGLVAALGLLGFAKRRRTS</sequence>
<reference evidence="3 4" key="1">
    <citation type="submission" date="2016-10" db="EMBL/GenBank/DDBJ databases">
        <authorList>
            <person name="de Groot N.N."/>
        </authorList>
    </citation>
    <scope>NUCLEOTIDE SEQUENCE [LARGE SCALE GENOMIC DNA]</scope>
    <source>
        <strain evidence="3 4">DSM 17890</strain>
    </source>
</reference>
<protein>
    <recommendedName>
        <fullName evidence="5">VPLPA-CTERM protein sorting domain-containing protein</fullName>
    </recommendedName>
</protein>
<keyword evidence="2" id="KW-0732">Signal</keyword>
<proteinExistence type="predicted"/>
<feature type="signal peptide" evidence="2">
    <location>
        <begin position="1"/>
        <end position="33"/>
    </location>
</feature>
<evidence type="ECO:0000256" key="2">
    <source>
        <dbReference type="SAM" id="SignalP"/>
    </source>
</evidence>